<dbReference type="GO" id="GO:0000930">
    <property type="term" value="C:gamma-tubulin complex"/>
    <property type="evidence" value="ECO:0007669"/>
    <property type="project" value="TreeGrafter"/>
</dbReference>
<dbReference type="GO" id="GO:0043015">
    <property type="term" value="F:gamma-tubulin binding"/>
    <property type="evidence" value="ECO:0007669"/>
    <property type="project" value="TreeGrafter"/>
</dbReference>
<gene>
    <name evidence="2" type="ORF">TRSC58_00318</name>
</gene>
<dbReference type="VEuPathDB" id="TriTrypDB:TRSC58_00318"/>
<reference evidence="2 3" key="1">
    <citation type="submission" date="2013-07" db="EMBL/GenBank/DDBJ databases">
        <authorList>
            <person name="Stoco P.H."/>
            <person name="Wagner G."/>
            <person name="Gerber A."/>
            <person name="Zaha A."/>
            <person name="Thompson C."/>
            <person name="Bartholomeu D.C."/>
            <person name="Luckemeyer D.D."/>
            <person name="Bahia D."/>
            <person name="Loreto E."/>
            <person name="Prestes E.B."/>
            <person name="Lima F.M."/>
            <person name="Rodrigues-Luiz G."/>
            <person name="Vallejo G.A."/>
            <person name="Filho J.F."/>
            <person name="Monteiro K.M."/>
            <person name="Tyler K.M."/>
            <person name="de Almeida L.G."/>
            <person name="Ortiz M.F."/>
            <person name="Siervo M.A."/>
            <person name="de Moraes M.H."/>
            <person name="Cunha O.L."/>
            <person name="Mendonca-Neto R."/>
            <person name="Silva R."/>
            <person name="Teixeira S.M."/>
            <person name="Murta S.M."/>
            <person name="Sincero T.C."/>
            <person name="Mendes T.A."/>
            <person name="Urmenyi T.P."/>
            <person name="Silva V.G."/>
            <person name="da Rocha W.D."/>
            <person name="Andersson B."/>
            <person name="Romanha A.J."/>
            <person name="Steindel M."/>
            <person name="de Vasconcelos A.T."/>
            <person name="Grisard E.C."/>
        </authorList>
    </citation>
    <scope>NUCLEOTIDE SEQUENCE [LARGE SCALE GENOMIC DNA]</scope>
    <source>
        <strain evidence="2 3">SC58</strain>
    </source>
</reference>
<evidence type="ECO:0000256" key="1">
    <source>
        <dbReference type="ARBA" id="ARBA00008468"/>
    </source>
</evidence>
<dbReference type="PANTHER" id="PTHR46479">
    <property type="entry name" value="BIOGENESIS OF LYSOSOME-RELATED ORGANELLES COMPLEX 1 SUBUNIT 2"/>
    <property type="match status" value="1"/>
</dbReference>
<dbReference type="Proteomes" id="UP000031737">
    <property type="component" value="Unassembled WGS sequence"/>
</dbReference>
<evidence type="ECO:0000313" key="3">
    <source>
        <dbReference type="Proteomes" id="UP000031737"/>
    </source>
</evidence>
<dbReference type="PANTHER" id="PTHR46479:SF1">
    <property type="entry name" value="BIOGENESIS OF LYSOSOME-RELATED ORGANELLES COMPLEX 1 SUBUNIT 2"/>
    <property type="match status" value="1"/>
</dbReference>
<evidence type="ECO:0000313" key="2">
    <source>
        <dbReference type="EMBL" id="ESL11923.1"/>
    </source>
</evidence>
<proteinExistence type="inferred from homology"/>
<comment type="caution">
    <text evidence="2">The sequence shown here is derived from an EMBL/GenBank/DDBJ whole genome shotgun (WGS) entry which is preliminary data.</text>
</comment>
<comment type="similarity">
    <text evidence="1">Belongs to the BLOC1S2 family.</text>
</comment>
<dbReference type="GO" id="GO:0032418">
    <property type="term" value="P:lysosome localization"/>
    <property type="evidence" value="ECO:0007669"/>
    <property type="project" value="TreeGrafter"/>
</dbReference>
<name>A0A061J913_TRYRA</name>
<dbReference type="GO" id="GO:0099078">
    <property type="term" value="C:BORC complex"/>
    <property type="evidence" value="ECO:0007669"/>
    <property type="project" value="TreeGrafter"/>
</dbReference>
<dbReference type="EMBL" id="AUPL01000318">
    <property type="protein sequence ID" value="ESL11923.1"/>
    <property type="molecule type" value="Genomic_DNA"/>
</dbReference>
<keyword evidence="3" id="KW-1185">Reference proteome</keyword>
<dbReference type="InterPro" id="IPR019269">
    <property type="entry name" value="BLOC1_su2"/>
</dbReference>
<dbReference type="GO" id="GO:0016197">
    <property type="term" value="P:endosomal transport"/>
    <property type="evidence" value="ECO:0007669"/>
    <property type="project" value="TreeGrafter"/>
</dbReference>
<dbReference type="OrthoDB" id="244061at2759"/>
<organism evidence="2 3">
    <name type="scientific">Trypanosoma rangeli SC58</name>
    <dbReference type="NCBI Taxonomy" id="429131"/>
    <lineage>
        <taxon>Eukaryota</taxon>
        <taxon>Discoba</taxon>
        <taxon>Euglenozoa</taxon>
        <taxon>Kinetoplastea</taxon>
        <taxon>Metakinetoplastina</taxon>
        <taxon>Trypanosomatida</taxon>
        <taxon>Trypanosomatidae</taxon>
        <taxon>Trypanosoma</taxon>
        <taxon>Herpetosoma</taxon>
    </lineage>
</organism>
<protein>
    <recommendedName>
        <fullName evidence="4">Biogenesis of lysosome-related organelles complex 1 subunit 2</fullName>
    </recommendedName>
</protein>
<dbReference type="Pfam" id="PF10046">
    <property type="entry name" value="BLOC1_2"/>
    <property type="match status" value="1"/>
</dbReference>
<sequence length="142" mass="15748">MQESSESVRSKDLRGFFTSRCVSGLDGASFASPVAGEAGVVDQLRHAHAAVQQYVTAEMGAYTEDWKLLGRCTEVLEGRHREVRDLTKEAVRELGTTAEAMERLLPQLADIDKVEVQLATLTEVVNRIDEYSKALADRFECN</sequence>
<evidence type="ECO:0008006" key="4">
    <source>
        <dbReference type="Google" id="ProtNLM"/>
    </source>
</evidence>
<dbReference type="GO" id="GO:0031083">
    <property type="term" value="C:BLOC-1 complex"/>
    <property type="evidence" value="ECO:0007669"/>
    <property type="project" value="TreeGrafter"/>
</dbReference>
<dbReference type="AlphaFoldDB" id="A0A061J913"/>
<accession>A0A061J913</accession>